<dbReference type="SFLD" id="SFLDG01140">
    <property type="entry name" value="C2.B:_Phosphomannomutase_and_P"/>
    <property type="match status" value="1"/>
</dbReference>
<dbReference type="Pfam" id="PF08282">
    <property type="entry name" value="Hydrolase_3"/>
    <property type="match status" value="1"/>
</dbReference>
<dbReference type="NCBIfam" id="TIGR01486">
    <property type="entry name" value="HAD-SF-IIB-MPGP"/>
    <property type="match status" value="1"/>
</dbReference>
<keyword evidence="3" id="KW-0460">Magnesium</keyword>
<organism evidence="5 6">
    <name type="scientific">Microbulbifer aestuariivivens</name>
    <dbReference type="NCBI Taxonomy" id="1908308"/>
    <lineage>
        <taxon>Bacteria</taxon>
        <taxon>Pseudomonadati</taxon>
        <taxon>Pseudomonadota</taxon>
        <taxon>Gammaproteobacteria</taxon>
        <taxon>Cellvibrionales</taxon>
        <taxon>Microbulbiferaceae</taxon>
        <taxon>Microbulbifer</taxon>
    </lineage>
</organism>
<gene>
    <name evidence="5" type="primary">yedP</name>
    <name evidence="5" type="ORF">Maes01_00309</name>
</gene>
<dbReference type="SFLD" id="SFLDG01142">
    <property type="entry name" value="C2.B.2:_Mannosyl-3-phosphoglyc"/>
    <property type="match status" value="1"/>
</dbReference>
<sequence>MSKAPRQQRQHDALATETDHAWLIVTDLDGTLLDHFDYSHTPVDPLLARLESAAIPVVLNSSKTLSEMLALQSELQNQHPFICENGSAIVIPRSYFPNLPAGIAALESADGMLILETGTPRETLLRYLEADAVKHDAPYLAFSRASTAEITEATGLSSEQAELAKQRRYSEPLLWRGSEAEKSAFRQRAREAGLATLQGGRFLHLQGPTDKGRTTEILRRCYRHAGREDIALICAGDSENDLDMLAVADVAVIIRAANRPAPVLASTPARRVIVSRAEGPLGWRQVIGELVFPGCGFGEANTDKSINNSTDKRTVKRTKSGKPI</sequence>
<proteinExistence type="predicted"/>
<feature type="region of interest" description="Disordered" evidence="4">
    <location>
        <begin position="302"/>
        <end position="324"/>
    </location>
</feature>
<dbReference type="Proteomes" id="UP001408594">
    <property type="component" value="Unassembled WGS sequence"/>
</dbReference>
<protein>
    <submittedName>
        <fullName evidence="5">Mannosyl-3-phosphoglycerate phosphatase</fullName>
    </submittedName>
</protein>
<evidence type="ECO:0000313" key="6">
    <source>
        <dbReference type="Proteomes" id="UP001408594"/>
    </source>
</evidence>
<dbReference type="SUPFAM" id="SSF56784">
    <property type="entry name" value="HAD-like"/>
    <property type="match status" value="1"/>
</dbReference>
<dbReference type="RefSeq" id="WP_345548191.1">
    <property type="nucleotide sequence ID" value="NZ_BAABRT010000002.1"/>
</dbReference>
<feature type="compositionally biased region" description="Basic residues" evidence="4">
    <location>
        <begin position="314"/>
        <end position="324"/>
    </location>
</feature>
<accession>A0ABP9WKM4</accession>
<dbReference type="Gene3D" id="3.40.50.1000">
    <property type="entry name" value="HAD superfamily/HAD-like"/>
    <property type="match status" value="1"/>
</dbReference>
<dbReference type="InterPro" id="IPR006381">
    <property type="entry name" value="HAD-SF-IIB-MPGP"/>
</dbReference>
<dbReference type="SFLD" id="SFLDS00003">
    <property type="entry name" value="Haloacid_Dehalogenase"/>
    <property type="match status" value="1"/>
</dbReference>
<keyword evidence="6" id="KW-1185">Reference proteome</keyword>
<reference evidence="5 6" key="1">
    <citation type="submission" date="2024-02" db="EMBL/GenBank/DDBJ databases">
        <title>Microbulbifer aestuariivivens NBRC 112533.</title>
        <authorList>
            <person name="Ichikawa N."/>
            <person name="Katano-Makiyama Y."/>
            <person name="Hidaka K."/>
        </authorList>
    </citation>
    <scope>NUCLEOTIDE SEQUENCE [LARGE SCALE GENOMIC DNA]</scope>
    <source>
        <strain evidence="5 6">NBRC 112533</strain>
    </source>
</reference>
<dbReference type="InterPro" id="IPR023214">
    <property type="entry name" value="HAD_sf"/>
</dbReference>
<evidence type="ECO:0000256" key="1">
    <source>
        <dbReference type="ARBA" id="ARBA00022723"/>
    </source>
</evidence>
<keyword evidence="1" id="KW-0479">Metal-binding</keyword>
<keyword evidence="2" id="KW-0378">Hydrolase</keyword>
<dbReference type="EMBL" id="BAABRT010000002">
    <property type="protein sequence ID" value="GAA5523760.1"/>
    <property type="molecule type" value="Genomic_DNA"/>
</dbReference>
<dbReference type="InterPro" id="IPR006379">
    <property type="entry name" value="HAD-SF_hydro_IIB"/>
</dbReference>
<dbReference type="Gene3D" id="3.30.980.20">
    <property type="entry name" value="Putative mannosyl-3-phosphoglycerate phosphatase, domain 2"/>
    <property type="match status" value="1"/>
</dbReference>
<dbReference type="PANTHER" id="PTHR10000:SF8">
    <property type="entry name" value="HAD SUPERFAMILY HYDROLASE-LIKE, TYPE 3"/>
    <property type="match status" value="1"/>
</dbReference>
<evidence type="ECO:0000256" key="2">
    <source>
        <dbReference type="ARBA" id="ARBA00022801"/>
    </source>
</evidence>
<evidence type="ECO:0000313" key="5">
    <source>
        <dbReference type="EMBL" id="GAA5523760.1"/>
    </source>
</evidence>
<comment type="caution">
    <text evidence="5">The sequence shown here is derived from an EMBL/GenBank/DDBJ whole genome shotgun (WGS) entry which is preliminary data.</text>
</comment>
<dbReference type="PANTHER" id="PTHR10000">
    <property type="entry name" value="PHOSPHOSERINE PHOSPHATASE"/>
    <property type="match status" value="1"/>
</dbReference>
<name>A0ABP9WKM4_9GAMM</name>
<evidence type="ECO:0000256" key="4">
    <source>
        <dbReference type="SAM" id="MobiDB-lite"/>
    </source>
</evidence>
<dbReference type="InterPro" id="IPR036412">
    <property type="entry name" value="HAD-like_sf"/>
</dbReference>
<dbReference type="NCBIfam" id="TIGR01484">
    <property type="entry name" value="HAD-SF-IIB"/>
    <property type="match status" value="1"/>
</dbReference>
<evidence type="ECO:0000256" key="3">
    <source>
        <dbReference type="ARBA" id="ARBA00022842"/>
    </source>
</evidence>